<evidence type="ECO:0000256" key="3">
    <source>
        <dbReference type="ARBA" id="ARBA00022741"/>
    </source>
</evidence>
<dbReference type="Proteomes" id="UP000070501">
    <property type="component" value="Unassembled WGS sequence"/>
</dbReference>
<dbReference type="EMBL" id="KQ964247">
    <property type="protein sequence ID" value="KXJ94786.1"/>
    <property type="molecule type" value="Genomic_DNA"/>
</dbReference>
<keyword evidence="4" id="KW-0347">Helicase</keyword>
<comment type="subcellular location">
    <subcellularLocation>
        <location evidence="1">Nucleus</location>
    </subcellularLocation>
</comment>
<dbReference type="Gene3D" id="3.40.50.10810">
    <property type="entry name" value="Tandem AAA-ATPase domain"/>
    <property type="match status" value="1"/>
</dbReference>
<dbReference type="InterPro" id="IPR000330">
    <property type="entry name" value="SNF2_N"/>
</dbReference>
<dbReference type="InParanoid" id="A0A136JCD0"/>
<dbReference type="SUPFAM" id="SSF52540">
    <property type="entry name" value="P-loop containing nucleoside triphosphate hydrolases"/>
    <property type="match status" value="1"/>
</dbReference>
<dbReference type="GO" id="GO:0005524">
    <property type="term" value="F:ATP binding"/>
    <property type="evidence" value="ECO:0007669"/>
    <property type="project" value="UniProtKB-KW"/>
</dbReference>
<reference evidence="10" key="1">
    <citation type="submission" date="2016-02" db="EMBL/GenBank/DDBJ databases">
        <title>Draft genome sequence of Microdochium bolleyi, a fungal endophyte of beachgrass.</title>
        <authorList>
            <consortium name="DOE Joint Genome Institute"/>
            <person name="David A.S."/>
            <person name="May G."/>
            <person name="Haridas S."/>
            <person name="Lim J."/>
            <person name="Wang M."/>
            <person name="Labutti K."/>
            <person name="Lipzen A."/>
            <person name="Barry K."/>
            <person name="Grigoriev I.V."/>
        </authorList>
    </citation>
    <scope>NUCLEOTIDE SEQUENCE [LARGE SCALE GENOMIC DNA]</scope>
    <source>
        <strain evidence="10">J235TASD1</strain>
    </source>
</reference>
<dbReference type="PANTHER" id="PTHR45797">
    <property type="entry name" value="RAD54-LIKE"/>
    <property type="match status" value="1"/>
</dbReference>
<sequence>MSKADDEGFIHVHPEIARRIKMHQVEGVRFLWNQIVQKGGTRQGCLLAHSMGLGKTMQIITLLVAITDASRSEDESIRSQVPEDLQEPRFLILCPPTLVDNWFDELLRWTTEDHALGIIR</sequence>
<dbReference type="GO" id="GO:0004386">
    <property type="term" value="F:helicase activity"/>
    <property type="evidence" value="ECO:0007669"/>
    <property type="project" value="UniProtKB-KW"/>
</dbReference>
<dbReference type="InterPro" id="IPR044574">
    <property type="entry name" value="ARIP4-like"/>
</dbReference>
<proteinExistence type="inferred from homology"/>
<feature type="non-terminal residue" evidence="9">
    <location>
        <position position="120"/>
    </location>
</feature>
<evidence type="ECO:0000256" key="6">
    <source>
        <dbReference type="ARBA" id="ARBA00023125"/>
    </source>
</evidence>
<evidence type="ECO:0000313" key="9">
    <source>
        <dbReference type="EMBL" id="KXJ94786.1"/>
    </source>
</evidence>
<evidence type="ECO:0000259" key="8">
    <source>
        <dbReference type="Pfam" id="PF00176"/>
    </source>
</evidence>
<keyword evidence="5" id="KW-0067">ATP-binding</keyword>
<comment type="similarity">
    <text evidence="2">Belongs to the SNF2/RAD54 helicase family.</text>
</comment>
<protein>
    <submittedName>
        <fullName evidence="9">SNF2 family N-terminal domain-domain-containing protein</fullName>
    </submittedName>
</protein>
<evidence type="ECO:0000256" key="5">
    <source>
        <dbReference type="ARBA" id="ARBA00022840"/>
    </source>
</evidence>
<dbReference type="Pfam" id="PF00176">
    <property type="entry name" value="SNF2-rel_dom"/>
    <property type="match status" value="1"/>
</dbReference>
<dbReference type="GO" id="GO:0016887">
    <property type="term" value="F:ATP hydrolysis activity"/>
    <property type="evidence" value="ECO:0007669"/>
    <property type="project" value="InterPro"/>
</dbReference>
<dbReference type="STRING" id="196109.A0A136JCD0"/>
<evidence type="ECO:0000256" key="7">
    <source>
        <dbReference type="ARBA" id="ARBA00023242"/>
    </source>
</evidence>
<evidence type="ECO:0000313" key="10">
    <source>
        <dbReference type="Proteomes" id="UP000070501"/>
    </source>
</evidence>
<name>A0A136JCD0_9PEZI</name>
<keyword evidence="4" id="KW-0378">Hydrolase</keyword>
<keyword evidence="6" id="KW-0238">DNA-binding</keyword>
<keyword evidence="3" id="KW-0547">Nucleotide-binding</keyword>
<dbReference type="GO" id="GO:0005634">
    <property type="term" value="C:nucleus"/>
    <property type="evidence" value="ECO:0007669"/>
    <property type="project" value="UniProtKB-SubCell"/>
</dbReference>
<dbReference type="PANTHER" id="PTHR45797:SF1">
    <property type="entry name" value="HELICASE ARIP4"/>
    <property type="match status" value="1"/>
</dbReference>
<evidence type="ECO:0000256" key="2">
    <source>
        <dbReference type="ARBA" id="ARBA00007025"/>
    </source>
</evidence>
<accession>A0A136JCD0</accession>
<dbReference type="OrthoDB" id="2020972at2759"/>
<keyword evidence="7" id="KW-0539">Nucleus</keyword>
<gene>
    <name evidence="9" type="ORF">Micbo1qcDRAFT_160072</name>
</gene>
<dbReference type="AlphaFoldDB" id="A0A136JCD0"/>
<evidence type="ECO:0000256" key="4">
    <source>
        <dbReference type="ARBA" id="ARBA00022806"/>
    </source>
</evidence>
<evidence type="ECO:0000256" key="1">
    <source>
        <dbReference type="ARBA" id="ARBA00004123"/>
    </source>
</evidence>
<dbReference type="GO" id="GO:0003677">
    <property type="term" value="F:DNA binding"/>
    <property type="evidence" value="ECO:0007669"/>
    <property type="project" value="UniProtKB-KW"/>
</dbReference>
<dbReference type="InterPro" id="IPR038718">
    <property type="entry name" value="SNF2-like_sf"/>
</dbReference>
<organism evidence="9 10">
    <name type="scientific">Microdochium bolleyi</name>
    <dbReference type="NCBI Taxonomy" id="196109"/>
    <lineage>
        <taxon>Eukaryota</taxon>
        <taxon>Fungi</taxon>
        <taxon>Dikarya</taxon>
        <taxon>Ascomycota</taxon>
        <taxon>Pezizomycotina</taxon>
        <taxon>Sordariomycetes</taxon>
        <taxon>Xylariomycetidae</taxon>
        <taxon>Xylariales</taxon>
        <taxon>Microdochiaceae</taxon>
        <taxon>Microdochium</taxon>
    </lineage>
</organism>
<feature type="domain" description="SNF2 N-terminal" evidence="8">
    <location>
        <begin position="23"/>
        <end position="112"/>
    </location>
</feature>
<dbReference type="InterPro" id="IPR027417">
    <property type="entry name" value="P-loop_NTPase"/>
</dbReference>
<keyword evidence="10" id="KW-1185">Reference proteome</keyword>